<evidence type="ECO:0000256" key="1">
    <source>
        <dbReference type="ARBA" id="ARBA00004196"/>
    </source>
</evidence>
<dbReference type="InterPro" id="IPR006143">
    <property type="entry name" value="RND_pump_MFP"/>
</dbReference>
<feature type="domain" description="Multidrug resistance protein MdtA-like barrel-sandwich hybrid" evidence="5">
    <location>
        <begin position="70"/>
        <end position="190"/>
    </location>
</feature>
<name>A0A8J3E4W5_9PROT</name>
<dbReference type="AlphaFoldDB" id="A0A8J3E4W5"/>
<feature type="coiled-coil region" evidence="4">
    <location>
        <begin position="137"/>
        <end position="164"/>
    </location>
</feature>
<evidence type="ECO:0000259" key="7">
    <source>
        <dbReference type="Pfam" id="PF25967"/>
    </source>
</evidence>
<dbReference type="SUPFAM" id="SSF111369">
    <property type="entry name" value="HlyD-like secretion proteins"/>
    <property type="match status" value="1"/>
</dbReference>
<comment type="subcellular location">
    <subcellularLocation>
        <location evidence="1">Cell envelope</location>
    </subcellularLocation>
</comment>
<dbReference type="GO" id="GO:0015562">
    <property type="term" value="F:efflux transmembrane transporter activity"/>
    <property type="evidence" value="ECO:0007669"/>
    <property type="project" value="TreeGrafter"/>
</dbReference>
<evidence type="ECO:0000259" key="6">
    <source>
        <dbReference type="Pfam" id="PF25954"/>
    </source>
</evidence>
<dbReference type="Pfam" id="PF25967">
    <property type="entry name" value="RND-MFP_C"/>
    <property type="match status" value="1"/>
</dbReference>
<feature type="domain" description="CusB-like beta-barrel" evidence="6">
    <location>
        <begin position="201"/>
        <end position="273"/>
    </location>
</feature>
<dbReference type="EMBL" id="BMJQ01000009">
    <property type="protein sequence ID" value="GGF27759.1"/>
    <property type="molecule type" value="Genomic_DNA"/>
</dbReference>
<evidence type="ECO:0000256" key="4">
    <source>
        <dbReference type="SAM" id="Coils"/>
    </source>
</evidence>
<sequence>MAKRMIIMLVLVGVVLGGIFGFEAFRAKMIKQFLAGFGKESQTVAAVTAGMQEWQPQLKAVASFRAVNGADLSLEVSGIVDQIEFKSGDEVKAGTPLLTLRADDDVAKLHSLEAVAELARITYERDQKQFKVEAVSQQTLDSDAANLKNDLALAEQQRAIVAKKTVKAPFDGRLGIRQVDVGQYLNAGTTIVTLQALDPIFVDFTLPQQAFSQLKLGQKVTAQVDSYPGQSFDGELIAVDPKVDASTRNLQIRAAFKNPDRKLLPGMFATALIDTGAPEDFVTLPQSAITYNAFGSTVFLVEQKGKDDKGQALLQVRQTFVTTGDTRGDQVAVLKGVKQGDQVVTAGQVKLRNGSPVVVNNSVMPTADANPSIKDQ</sequence>
<dbReference type="NCBIfam" id="TIGR01730">
    <property type="entry name" value="RND_mfp"/>
    <property type="match status" value="1"/>
</dbReference>
<reference evidence="8" key="1">
    <citation type="journal article" date="2014" name="Int. J. Syst. Evol. Microbiol.">
        <title>Complete genome sequence of Corynebacterium casei LMG S-19264T (=DSM 44701T), isolated from a smear-ripened cheese.</title>
        <authorList>
            <consortium name="US DOE Joint Genome Institute (JGI-PGF)"/>
            <person name="Walter F."/>
            <person name="Albersmeier A."/>
            <person name="Kalinowski J."/>
            <person name="Ruckert C."/>
        </authorList>
    </citation>
    <scope>NUCLEOTIDE SEQUENCE</scope>
    <source>
        <strain evidence="8">CGMCC 1.15725</strain>
    </source>
</reference>
<evidence type="ECO:0000256" key="2">
    <source>
        <dbReference type="ARBA" id="ARBA00009477"/>
    </source>
</evidence>
<gene>
    <name evidence="8" type="ORF">GCM10011611_37190</name>
</gene>
<evidence type="ECO:0000313" key="8">
    <source>
        <dbReference type="EMBL" id="GGF27759.1"/>
    </source>
</evidence>
<dbReference type="Gene3D" id="2.40.30.170">
    <property type="match status" value="1"/>
</dbReference>
<proteinExistence type="inferred from homology"/>
<accession>A0A8J3E4W5</accession>
<dbReference type="Gene3D" id="2.40.50.100">
    <property type="match status" value="1"/>
</dbReference>
<reference evidence="8" key="2">
    <citation type="submission" date="2020-09" db="EMBL/GenBank/DDBJ databases">
        <authorList>
            <person name="Sun Q."/>
            <person name="Zhou Y."/>
        </authorList>
    </citation>
    <scope>NUCLEOTIDE SEQUENCE</scope>
    <source>
        <strain evidence="8">CGMCC 1.15725</strain>
    </source>
</reference>
<organism evidence="8 9">
    <name type="scientific">Aliidongia dinghuensis</name>
    <dbReference type="NCBI Taxonomy" id="1867774"/>
    <lineage>
        <taxon>Bacteria</taxon>
        <taxon>Pseudomonadati</taxon>
        <taxon>Pseudomonadota</taxon>
        <taxon>Alphaproteobacteria</taxon>
        <taxon>Rhodospirillales</taxon>
        <taxon>Dongiaceae</taxon>
        <taxon>Aliidongia</taxon>
    </lineage>
</organism>
<dbReference type="Pfam" id="PF25917">
    <property type="entry name" value="BSH_RND"/>
    <property type="match status" value="1"/>
</dbReference>
<evidence type="ECO:0000313" key="9">
    <source>
        <dbReference type="Proteomes" id="UP000646365"/>
    </source>
</evidence>
<dbReference type="Gene3D" id="1.10.287.470">
    <property type="entry name" value="Helix hairpin bin"/>
    <property type="match status" value="1"/>
</dbReference>
<dbReference type="Gene3D" id="2.40.420.20">
    <property type="match status" value="1"/>
</dbReference>
<feature type="domain" description="Multidrug resistance protein MdtA-like C-terminal permuted SH3" evidence="7">
    <location>
        <begin position="282"/>
        <end position="347"/>
    </location>
</feature>
<dbReference type="Proteomes" id="UP000646365">
    <property type="component" value="Unassembled WGS sequence"/>
</dbReference>
<comment type="caution">
    <text evidence="8">The sequence shown here is derived from an EMBL/GenBank/DDBJ whole genome shotgun (WGS) entry which is preliminary data.</text>
</comment>
<dbReference type="RefSeq" id="WP_189048451.1">
    <property type="nucleotide sequence ID" value="NZ_BMJQ01000009.1"/>
</dbReference>
<dbReference type="PANTHER" id="PTHR30469:SF11">
    <property type="entry name" value="BLL4320 PROTEIN"/>
    <property type="match status" value="1"/>
</dbReference>
<keyword evidence="4" id="KW-0175">Coiled coil</keyword>
<evidence type="ECO:0000259" key="5">
    <source>
        <dbReference type="Pfam" id="PF25917"/>
    </source>
</evidence>
<dbReference type="InterPro" id="IPR058625">
    <property type="entry name" value="MdtA-like_BSH"/>
</dbReference>
<dbReference type="InterPro" id="IPR058792">
    <property type="entry name" value="Beta-barrel_RND_2"/>
</dbReference>
<keyword evidence="3" id="KW-0813">Transport</keyword>
<dbReference type="GO" id="GO:1990281">
    <property type="term" value="C:efflux pump complex"/>
    <property type="evidence" value="ECO:0007669"/>
    <property type="project" value="TreeGrafter"/>
</dbReference>
<keyword evidence="9" id="KW-1185">Reference proteome</keyword>
<dbReference type="PANTHER" id="PTHR30469">
    <property type="entry name" value="MULTIDRUG RESISTANCE PROTEIN MDTA"/>
    <property type="match status" value="1"/>
</dbReference>
<comment type="similarity">
    <text evidence="2">Belongs to the membrane fusion protein (MFP) (TC 8.A.1) family.</text>
</comment>
<dbReference type="FunFam" id="2.40.30.170:FF:000010">
    <property type="entry name" value="Efflux RND transporter periplasmic adaptor subunit"/>
    <property type="match status" value="1"/>
</dbReference>
<dbReference type="InterPro" id="IPR058627">
    <property type="entry name" value="MdtA-like_C"/>
</dbReference>
<dbReference type="Pfam" id="PF25954">
    <property type="entry name" value="Beta-barrel_RND_2"/>
    <property type="match status" value="1"/>
</dbReference>
<evidence type="ECO:0000256" key="3">
    <source>
        <dbReference type="ARBA" id="ARBA00022448"/>
    </source>
</evidence>
<protein>
    <submittedName>
        <fullName evidence="8">MexH family multidrug efflux RND transporter periplasmic adaptor subunit</fullName>
    </submittedName>
</protein>